<dbReference type="InterPro" id="IPR043128">
    <property type="entry name" value="Rev_trsase/Diguanyl_cyclase"/>
</dbReference>
<dbReference type="EMBL" id="BAABME010003115">
    <property type="protein sequence ID" value="GAA0157479.1"/>
    <property type="molecule type" value="Genomic_DNA"/>
</dbReference>
<evidence type="ECO:0000313" key="1">
    <source>
        <dbReference type="EMBL" id="GAA0157479.1"/>
    </source>
</evidence>
<sequence length="132" mass="15316">MEPPKKLTGCLAALNRFISKIKGANLPFFKNLRHASGEQLRWDEECARAFEELKKYLGRRNYCRGPRRLTTWAIELSEFEISYEQQTSIKAQALADFIIEIRTPQQINGSSEGHPEPLPEWMLYMDVAKNNK</sequence>
<dbReference type="SUPFAM" id="SSF56672">
    <property type="entry name" value="DNA/RNA polymerases"/>
    <property type="match status" value="1"/>
</dbReference>
<organism evidence="1 2">
    <name type="scientific">Lithospermum erythrorhizon</name>
    <name type="common">Purple gromwell</name>
    <name type="synonym">Lithospermum officinale var. erythrorhizon</name>
    <dbReference type="NCBI Taxonomy" id="34254"/>
    <lineage>
        <taxon>Eukaryota</taxon>
        <taxon>Viridiplantae</taxon>
        <taxon>Streptophyta</taxon>
        <taxon>Embryophyta</taxon>
        <taxon>Tracheophyta</taxon>
        <taxon>Spermatophyta</taxon>
        <taxon>Magnoliopsida</taxon>
        <taxon>eudicotyledons</taxon>
        <taxon>Gunneridae</taxon>
        <taxon>Pentapetalae</taxon>
        <taxon>asterids</taxon>
        <taxon>lamiids</taxon>
        <taxon>Boraginales</taxon>
        <taxon>Boraginaceae</taxon>
        <taxon>Boraginoideae</taxon>
        <taxon>Lithospermeae</taxon>
        <taxon>Lithospermum</taxon>
    </lineage>
</organism>
<comment type="caution">
    <text evidence="1">The sequence shown here is derived from an EMBL/GenBank/DDBJ whole genome shotgun (WGS) entry which is preliminary data.</text>
</comment>
<keyword evidence="2" id="KW-1185">Reference proteome</keyword>
<dbReference type="AlphaFoldDB" id="A0AAV3Q176"/>
<reference evidence="1 2" key="1">
    <citation type="submission" date="2024-01" db="EMBL/GenBank/DDBJ databases">
        <title>The complete chloroplast genome sequence of Lithospermum erythrorhizon: insights into the phylogenetic relationship among Boraginaceae species and the maternal lineages of purple gromwells.</title>
        <authorList>
            <person name="Okada T."/>
            <person name="Watanabe K."/>
        </authorList>
    </citation>
    <scope>NUCLEOTIDE SEQUENCE [LARGE SCALE GENOMIC DNA]</scope>
</reference>
<dbReference type="InterPro" id="IPR043502">
    <property type="entry name" value="DNA/RNA_pol_sf"/>
</dbReference>
<dbReference type="PANTHER" id="PTHR48475:SF2">
    <property type="entry name" value="RIBONUCLEASE H"/>
    <property type="match status" value="1"/>
</dbReference>
<gene>
    <name evidence="1" type="ORF">LIER_14737</name>
</gene>
<name>A0AAV3Q176_LITER</name>
<evidence type="ECO:0000313" key="2">
    <source>
        <dbReference type="Proteomes" id="UP001454036"/>
    </source>
</evidence>
<protein>
    <recommendedName>
        <fullName evidence="3">Reverse transcriptase/retrotransposon-derived protein RNase H-like domain-containing protein</fullName>
    </recommendedName>
</protein>
<dbReference type="Gene3D" id="3.30.70.270">
    <property type="match status" value="1"/>
</dbReference>
<dbReference type="PANTHER" id="PTHR48475">
    <property type="entry name" value="RIBONUCLEASE H"/>
    <property type="match status" value="1"/>
</dbReference>
<proteinExistence type="predicted"/>
<evidence type="ECO:0008006" key="3">
    <source>
        <dbReference type="Google" id="ProtNLM"/>
    </source>
</evidence>
<accession>A0AAV3Q176</accession>
<dbReference type="Proteomes" id="UP001454036">
    <property type="component" value="Unassembled WGS sequence"/>
</dbReference>